<feature type="signal peptide" evidence="1">
    <location>
        <begin position="1"/>
        <end position="15"/>
    </location>
</feature>
<keyword evidence="1" id="KW-0732">Signal</keyword>
<evidence type="ECO:0000256" key="1">
    <source>
        <dbReference type="SAM" id="SignalP"/>
    </source>
</evidence>
<proteinExistence type="predicted"/>
<accession>A0A137P5U8</accession>
<evidence type="ECO:0000313" key="2">
    <source>
        <dbReference type="EMBL" id="KXN70339.1"/>
    </source>
</evidence>
<name>A0A137P5U8_CONC2</name>
<dbReference type="AlphaFoldDB" id="A0A137P5U8"/>
<reference evidence="2 3" key="1">
    <citation type="journal article" date="2015" name="Genome Biol. Evol.">
        <title>Phylogenomic analyses indicate that early fungi evolved digesting cell walls of algal ancestors of land plants.</title>
        <authorList>
            <person name="Chang Y."/>
            <person name="Wang S."/>
            <person name="Sekimoto S."/>
            <person name="Aerts A.L."/>
            <person name="Choi C."/>
            <person name="Clum A."/>
            <person name="LaButti K.M."/>
            <person name="Lindquist E.A."/>
            <person name="Yee Ngan C."/>
            <person name="Ohm R.A."/>
            <person name="Salamov A.A."/>
            <person name="Grigoriev I.V."/>
            <person name="Spatafora J.W."/>
            <person name="Berbee M.L."/>
        </authorList>
    </citation>
    <scope>NUCLEOTIDE SEQUENCE [LARGE SCALE GENOMIC DNA]</scope>
    <source>
        <strain evidence="2 3">NRRL 28638</strain>
    </source>
</reference>
<keyword evidence="3" id="KW-1185">Reference proteome</keyword>
<gene>
    <name evidence="2" type="ORF">CONCODRAFT_7095</name>
</gene>
<organism evidence="2 3">
    <name type="scientific">Conidiobolus coronatus (strain ATCC 28846 / CBS 209.66 / NRRL 28638)</name>
    <name type="common">Delacroixia coronata</name>
    <dbReference type="NCBI Taxonomy" id="796925"/>
    <lineage>
        <taxon>Eukaryota</taxon>
        <taxon>Fungi</taxon>
        <taxon>Fungi incertae sedis</taxon>
        <taxon>Zoopagomycota</taxon>
        <taxon>Entomophthoromycotina</taxon>
        <taxon>Entomophthoromycetes</taxon>
        <taxon>Entomophthorales</taxon>
        <taxon>Ancylistaceae</taxon>
        <taxon>Conidiobolus</taxon>
    </lineage>
</organism>
<sequence length="111" mass="12420">MKYFILYILAPIATSISLESNVCADSARKSRYVGDYNGVGVQCLNYNDNSCFTSLSDYHESFQGCELFNTYPYALKGDNFGYFCKEASSIESVKSRFIVLGWNCVPANSIN</sequence>
<protein>
    <submittedName>
        <fullName evidence="2">Uncharacterized protein</fullName>
    </submittedName>
</protein>
<dbReference type="Proteomes" id="UP000070444">
    <property type="component" value="Unassembled WGS sequence"/>
</dbReference>
<evidence type="ECO:0000313" key="3">
    <source>
        <dbReference type="Proteomes" id="UP000070444"/>
    </source>
</evidence>
<dbReference type="EMBL" id="KQ964505">
    <property type="protein sequence ID" value="KXN70339.1"/>
    <property type="molecule type" value="Genomic_DNA"/>
</dbReference>
<feature type="chain" id="PRO_5013062716" evidence="1">
    <location>
        <begin position="16"/>
        <end position="111"/>
    </location>
</feature>